<dbReference type="OrthoDB" id="6188741at2759"/>
<comment type="caution">
    <text evidence="1">The sequence shown here is derived from an EMBL/GenBank/DDBJ whole genome shotgun (WGS) entry which is preliminary data.</text>
</comment>
<protein>
    <submittedName>
        <fullName evidence="1">TMF1</fullName>
    </submittedName>
</protein>
<keyword evidence="2" id="KW-1185">Reference proteome</keyword>
<evidence type="ECO:0000313" key="1">
    <source>
        <dbReference type="EMBL" id="CAG2242350.1"/>
    </source>
</evidence>
<reference evidence="1" key="1">
    <citation type="submission" date="2021-03" db="EMBL/GenBank/DDBJ databases">
        <authorList>
            <person name="Bekaert M."/>
        </authorList>
    </citation>
    <scope>NUCLEOTIDE SEQUENCE</scope>
</reference>
<dbReference type="AlphaFoldDB" id="A0A8S3UFX4"/>
<dbReference type="Proteomes" id="UP000683360">
    <property type="component" value="Unassembled WGS sequence"/>
</dbReference>
<organism evidence="1 2">
    <name type="scientific">Mytilus edulis</name>
    <name type="common">Blue mussel</name>
    <dbReference type="NCBI Taxonomy" id="6550"/>
    <lineage>
        <taxon>Eukaryota</taxon>
        <taxon>Metazoa</taxon>
        <taxon>Spiralia</taxon>
        <taxon>Lophotrochozoa</taxon>
        <taxon>Mollusca</taxon>
        <taxon>Bivalvia</taxon>
        <taxon>Autobranchia</taxon>
        <taxon>Pteriomorphia</taxon>
        <taxon>Mytilida</taxon>
        <taxon>Mytiloidea</taxon>
        <taxon>Mytilidae</taxon>
        <taxon>Mytilinae</taxon>
        <taxon>Mytilus</taxon>
    </lineage>
</organism>
<accession>A0A8S3UFX4</accession>
<dbReference type="EMBL" id="CAJPWZ010002654">
    <property type="protein sequence ID" value="CAG2242350.1"/>
    <property type="molecule type" value="Genomic_DNA"/>
</dbReference>
<gene>
    <name evidence="1" type="ORF">MEDL_54514</name>
</gene>
<sequence length="234" mass="27028">MAVLLLQADLNDTPYKEFVGVTISPFAEIDSESVPSHDGEAKKLKMQKMYKADQHQNGITPRRTEKINKSMFFSRFSASIKTLYHFPYGNEQLTSRNCIYHAVSINLYINVNMAVVSVLKMVDDIVPLSKYIEEELKDKTYLWVKSTLQKVNVEQQRKKSVWMPRTVCHSFCATVLQMIVDKVEQKHSLRKEAFSWEANWKCKWALRSGGFGSFTKEFVLISSLRIRRSKQACG</sequence>
<name>A0A8S3UFX4_MYTED</name>
<proteinExistence type="predicted"/>
<evidence type="ECO:0000313" key="2">
    <source>
        <dbReference type="Proteomes" id="UP000683360"/>
    </source>
</evidence>